<sequence length="74" mass="8648">MSMMEMPETTGSTDKDFANMMIKHHTDGIPLGETILKYTENQTFKSMPEKINTDQKKELLDFFWGFGRHSLFEI</sequence>
<keyword evidence="3" id="KW-1185">Reference proteome</keyword>
<evidence type="ECO:0000313" key="3">
    <source>
        <dbReference type="Proteomes" id="UP000093343"/>
    </source>
</evidence>
<comment type="caution">
    <text evidence="2">The sequence shown here is derived from an EMBL/GenBank/DDBJ whole genome shotgun (WGS) entry which is preliminary data.</text>
</comment>
<accession>A0ABX2XQ53</accession>
<evidence type="ECO:0000313" key="2">
    <source>
        <dbReference type="EMBL" id="OCB78303.1"/>
    </source>
</evidence>
<dbReference type="EMBL" id="LVEN01000001">
    <property type="protein sequence ID" value="OCB78303.1"/>
    <property type="molecule type" value="Genomic_DNA"/>
</dbReference>
<dbReference type="Pfam" id="PF03713">
    <property type="entry name" value="DUF305"/>
    <property type="match status" value="1"/>
</dbReference>
<dbReference type="Gene3D" id="1.20.1260.10">
    <property type="match status" value="1"/>
</dbReference>
<feature type="domain" description="DUF305" evidence="1">
    <location>
        <begin position="14"/>
        <end position="59"/>
    </location>
</feature>
<name>A0ABX2XQ53_9FLAO</name>
<protein>
    <recommendedName>
        <fullName evidence="1">DUF305 domain-containing protein</fullName>
    </recommendedName>
</protein>
<dbReference type="InterPro" id="IPR005183">
    <property type="entry name" value="DUF305_CopM-like"/>
</dbReference>
<dbReference type="Proteomes" id="UP000093343">
    <property type="component" value="Unassembled WGS sequence"/>
</dbReference>
<gene>
    <name evidence="2" type="ORF">FLP_00960</name>
</gene>
<reference evidence="3" key="1">
    <citation type="submission" date="2016-03" db="EMBL/GenBank/DDBJ databases">
        <title>Draft genome sequence of Paenibacillus glacialis DSM 22343.</title>
        <authorList>
            <person name="Shin S.-K."/>
            <person name="Yi H."/>
        </authorList>
    </citation>
    <scope>NUCLEOTIDE SEQUENCE [LARGE SCALE GENOMIC DNA]</scope>
    <source>
        <strain evidence="3">CCUG 60099</strain>
    </source>
</reference>
<dbReference type="InterPro" id="IPR012347">
    <property type="entry name" value="Ferritin-like"/>
</dbReference>
<evidence type="ECO:0000259" key="1">
    <source>
        <dbReference type="Pfam" id="PF03713"/>
    </source>
</evidence>
<organism evidence="2 3">
    <name type="scientific">Flavobacterium piscis</name>
    <dbReference type="NCBI Taxonomy" id="1114874"/>
    <lineage>
        <taxon>Bacteria</taxon>
        <taxon>Pseudomonadati</taxon>
        <taxon>Bacteroidota</taxon>
        <taxon>Flavobacteriia</taxon>
        <taxon>Flavobacteriales</taxon>
        <taxon>Flavobacteriaceae</taxon>
        <taxon>Flavobacterium</taxon>
    </lineage>
</organism>
<proteinExistence type="predicted"/>